<accession>A0A7D9MIY3</accession>
<organism evidence="2 3">
    <name type="scientific">Paramuricea clavata</name>
    <name type="common">Red gorgonian</name>
    <name type="synonym">Violescent sea-whip</name>
    <dbReference type="NCBI Taxonomy" id="317549"/>
    <lineage>
        <taxon>Eukaryota</taxon>
        <taxon>Metazoa</taxon>
        <taxon>Cnidaria</taxon>
        <taxon>Anthozoa</taxon>
        <taxon>Octocorallia</taxon>
        <taxon>Malacalcyonacea</taxon>
        <taxon>Plexauridae</taxon>
        <taxon>Paramuricea</taxon>
    </lineage>
</organism>
<evidence type="ECO:0000313" key="3">
    <source>
        <dbReference type="Proteomes" id="UP001152795"/>
    </source>
</evidence>
<dbReference type="EMBL" id="CACRXK020043271">
    <property type="protein sequence ID" value="CAB4045910.1"/>
    <property type="molecule type" value="Genomic_DNA"/>
</dbReference>
<evidence type="ECO:0000256" key="1">
    <source>
        <dbReference type="SAM" id="MobiDB-lite"/>
    </source>
</evidence>
<proteinExistence type="predicted"/>
<evidence type="ECO:0000313" key="2">
    <source>
        <dbReference type="EMBL" id="CAB4045910.1"/>
    </source>
</evidence>
<sequence length="80" mass="8752">MMARSGSFRKPKKNSSANRRGQSSHSDYSSLSSNRSSRSFSPKQKRLSNGDIGEATDESTTYDVEEEENIGTVSFLAASL</sequence>
<keyword evidence="3" id="KW-1185">Reference proteome</keyword>
<dbReference type="AlphaFoldDB" id="A0A7D9MIY3"/>
<reference evidence="2" key="1">
    <citation type="submission" date="2020-04" db="EMBL/GenBank/DDBJ databases">
        <authorList>
            <person name="Alioto T."/>
            <person name="Alioto T."/>
            <person name="Gomez Garrido J."/>
        </authorList>
    </citation>
    <scope>NUCLEOTIDE SEQUENCE</scope>
    <source>
        <strain evidence="2">A484AB</strain>
    </source>
</reference>
<comment type="caution">
    <text evidence="2">The sequence shown here is derived from an EMBL/GenBank/DDBJ whole genome shotgun (WGS) entry which is preliminary data.</text>
</comment>
<feature type="region of interest" description="Disordered" evidence="1">
    <location>
        <begin position="1"/>
        <end position="68"/>
    </location>
</feature>
<feature type="compositionally biased region" description="Low complexity" evidence="1">
    <location>
        <begin position="23"/>
        <end position="41"/>
    </location>
</feature>
<dbReference type="Proteomes" id="UP001152795">
    <property type="component" value="Unassembled WGS sequence"/>
</dbReference>
<protein>
    <submittedName>
        <fullName evidence="2">Uncharacterized protein</fullName>
    </submittedName>
</protein>
<gene>
    <name evidence="2" type="ORF">PACLA_8A013051</name>
</gene>
<name>A0A7D9MIY3_PARCT</name>